<evidence type="ECO:0000313" key="3">
    <source>
        <dbReference type="Proteomes" id="UP001235849"/>
    </source>
</evidence>
<dbReference type="Proteomes" id="UP001235849">
    <property type="component" value="Unassembled WGS sequence"/>
</dbReference>
<sequence length="182" mass="21386">MNNNNPQFNLEEKIAQIEAKLDQLLVESSRAESEEKDHFIQRENDYLHQALEISDRQKSLLQQELSHYQQSLESLEEHQQELQTELTQVRQILIQQETQIEMLRQALTQSQEYAQAIETQLLQVQNSQREATLLPRPQLQGVLPEILAEKLGLSTAEVFQQWRSGKLQGWHLGRDQRFYPAR</sequence>
<name>A0ABT7BAX5_9CYAN</name>
<protein>
    <submittedName>
        <fullName evidence="2">Uncharacterized protein</fullName>
    </submittedName>
</protein>
<evidence type="ECO:0000256" key="1">
    <source>
        <dbReference type="SAM" id="Coils"/>
    </source>
</evidence>
<feature type="coiled-coil region" evidence="1">
    <location>
        <begin position="7"/>
        <end position="34"/>
    </location>
</feature>
<keyword evidence="3" id="KW-1185">Reference proteome</keyword>
<dbReference type="EMBL" id="JAQOSO010000102">
    <property type="protein sequence ID" value="MDJ1176306.1"/>
    <property type="molecule type" value="Genomic_DNA"/>
</dbReference>
<comment type="caution">
    <text evidence="2">The sequence shown here is derived from an EMBL/GenBank/DDBJ whole genome shotgun (WGS) entry which is preliminary data.</text>
</comment>
<keyword evidence="1" id="KW-0175">Coiled coil</keyword>
<accession>A0ABT7BAX5</accession>
<dbReference type="RefSeq" id="WP_283768592.1">
    <property type="nucleotide sequence ID" value="NZ_JAQOSO010000102.1"/>
</dbReference>
<proteinExistence type="predicted"/>
<evidence type="ECO:0000313" key="2">
    <source>
        <dbReference type="EMBL" id="MDJ1176306.1"/>
    </source>
</evidence>
<organism evidence="2 3">
    <name type="scientific">Roseofilum capinflatum BLCC-M114</name>
    <dbReference type="NCBI Taxonomy" id="3022440"/>
    <lineage>
        <taxon>Bacteria</taxon>
        <taxon>Bacillati</taxon>
        <taxon>Cyanobacteriota</taxon>
        <taxon>Cyanophyceae</taxon>
        <taxon>Desertifilales</taxon>
        <taxon>Desertifilaceae</taxon>
        <taxon>Roseofilum</taxon>
        <taxon>Roseofilum capinflatum</taxon>
    </lineage>
</organism>
<feature type="coiled-coil region" evidence="1">
    <location>
        <begin position="58"/>
        <end position="95"/>
    </location>
</feature>
<gene>
    <name evidence="2" type="ORF">PMG25_19665</name>
</gene>
<reference evidence="2 3" key="1">
    <citation type="submission" date="2023-01" db="EMBL/GenBank/DDBJ databases">
        <title>Novel diversity within Roseofilum (Cyanobacteria; Desertifilaceae) from marine benthic mats with descriptions of four novel species.</title>
        <authorList>
            <person name="Wang Y."/>
            <person name="Berthold D.E."/>
            <person name="Hu J."/>
            <person name="Lefler F.W."/>
            <person name="Laughinghouse H.D. IV."/>
        </authorList>
    </citation>
    <scope>NUCLEOTIDE SEQUENCE [LARGE SCALE GENOMIC DNA]</scope>
    <source>
        <strain evidence="2 3">BLCC-M114</strain>
    </source>
</reference>